<dbReference type="OrthoDB" id="3375894at2"/>
<dbReference type="AlphaFoldDB" id="A0A561T2B4"/>
<evidence type="ECO:0000313" key="1">
    <source>
        <dbReference type="EMBL" id="TWF81249.1"/>
    </source>
</evidence>
<keyword evidence="2" id="KW-1185">Reference proteome</keyword>
<protein>
    <submittedName>
        <fullName evidence="1">Uncharacterized protein</fullName>
    </submittedName>
</protein>
<evidence type="ECO:0000313" key="2">
    <source>
        <dbReference type="Proteomes" id="UP000321261"/>
    </source>
</evidence>
<sequence>MTGGGGAARIGGLEGELAQRGDAEGRIATSLVELERHPGHALLSKGRLTGRTAREWTQASAELAGLWQDFDTYRRVLADARAALARGADDPELHRLLREPSIEVGRSVVERRLTGTVERVDAITLADLAGRMDAAYDRVHALFVTADDLHEAFLAAIGPLAERLRAARRLAAELEDTRVAELTARVEELTARGTTDPLSLADAPPDATLAELGARVDALTADLARTAAARDAWNDHLARVGDAIAELQVARAAAEQVRLRAQELVVTAPLDPPPDRTAALRGVLAALIDGRLPSRRGWPARARALADLEAEVDAAATEVRTAHELADGLLERRSELRGRFEAYRAKAGRLGLSERPDLLALDTDVRRLLWTRPADLAAATRALVSYRQLLVAGDTGDIAGRPA</sequence>
<dbReference type="EMBL" id="VIWU01000001">
    <property type="protein sequence ID" value="TWF81249.1"/>
    <property type="molecule type" value="Genomic_DNA"/>
</dbReference>
<dbReference type="RefSeq" id="WP_147259787.1">
    <property type="nucleotide sequence ID" value="NZ_VIWU01000001.1"/>
</dbReference>
<dbReference type="Proteomes" id="UP000321261">
    <property type="component" value="Unassembled WGS sequence"/>
</dbReference>
<comment type="caution">
    <text evidence="1">The sequence shown here is derived from an EMBL/GenBank/DDBJ whole genome shotgun (WGS) entry which is preliminary data.</text>
</comment>
<proteinExistence type="predicted"/>
<reference evidence="1 2" key="1">
    <citation type="submission" date="2019-06" db="EMBL/GenBank/DDBJ databases">
        <title>Sequencing the genomes of 1000 actinobacteria strains.</title>
        <authorList>
            <person name="Klenk H.-P."/>
        </authorList>
    </citation>
    <scope>NUCLEOTIDE SEQUENCE [LARGE SCALE GENOMIC DNA]</scope>
    <source>
        <strain evidence="1 2">DSM 45671</strain>
    </source>
</reference>
<name>A0A561T2B4_9PSEU</name>
<organism evidence="1 2">
    <name type="scientific">Pseudonocardia hierapolitana</name>
    <dbReference type="NCBI Taxonomy" id="1128676"/>
    <lineage>
        <taxon>Bacteria</taxon>
        <taxon>Bacillati</taxon>
        <taxon>Actinomycetota</taxon>
        <taxon>Actinomycetes</taxon>
        <taxon>Pseudonocardiales</taxon>
        <taxon>Pseudonocardiaceae</taxon>
        <taxon>Pseudonocardia</taxon>
    </lineage>
</organism>
<gene>
    <name evidence="1" type="ORF">FHX44_117192</name>
</gene>
<accession>A0A561T2B4</accession>